<reference evidence="3 4" key="1">
    <citation type="submission" date="2024-04" db="EMBL/GenBank/DDBJ databases">
        <authorList>
            <person name="Rising A."/>
            <person name="Reimegard J."/>
            <person name="Sonavane S."/>
            <person name="Akerstrom W."/>
            <person name="Nylinder S."/>
            <person name="Hedman E."/>
            <person name="Kallberg Y."/>
        </authorList>
    </citation>
    <scope>NUCLEOTIDE SEQUENCE [LARGE SCALE GENOMIC DNA]</scope>
</reference>
<proteinExistence type="predicted"/>
<protein>
    <recommendedName>
        <fullName evidence="5">Granulin</fullName>
    </recommendedName>
</protein>
<comment type="caution">
    <text evidence="3">The sequence shown here is derived from an EMBL/GenBank/DDBJ whole genome shotgun (WGS) entry which is preliminary data.</text>
</comment>
<keyword evidence="1" id="KW-0812">Transmembrane</keyword>
<dbReference type="Proteomes" id="UP001497382">
    <property type="component" value="Unassembled WGS sequence"/>
</dbReference>
<organism evidence="3 4">
    <name type="scientific">Larinioides sclopetarius</name>
    <dbReference type="NCBI Taxonomy" id="280406"/>
    <lineage>
        <taxon>Eukaryota</taxon>
        <taxon>Metazoa</taxon>
        <taxon>Ecdysozoa</taxon>
        <taxon>Arthropoda</taxon>
        <taxon>Chelicerata</taxon>
        <taxon>Arachnida</taxon>
        <taxon>Araneae</taxon>
        <taxon>Araneomorphae</taxon>
        <taxon>Entelegynae</taxon>
        <taxon>Araneoidea</taxon>
        <taxon>Araneidae</taxon>
        <taxon>Larinioides</taxon>
    </lineage>
</organism>
<name>A0AAV2AQF3_9ARAC</name>
<gene>
    <name evidence="3" type="ORF">LARSCL_LOCUS13804</name>
</gene>
<dbReference type="AlphaFoldDB" id="A0AAV2AQF3"/>
<keyword evidence="1" id="KW-1133">Transmembrane helix</keyword>
<evidence type="ECO:0000256" key="1">
    <source>
        <dbReference type="SAM" id="Phobius"/>
    </source>
</evidence>
<dbReference type="EMBL" id="CAXIEN010000192">
    <property type="protein sequence ID" value="CAL1285600.1"/>
    <property type="molecule type" value="Genomic_DNA"/>
</dbReference>
<sequence>MKAFLLLILLPNLISGDTLCPHSKTTCPGDKQCCEIDGEHTCCDPDDGQDTPAIRMKVLPGVKMMSHVVLPNTSFATNESTLQFGILCELTCSGKCCPNDECCPLETKCCEHGHGCCRFEFSTCCESWCCKTGYRCGSGFQTCISKGSIISLETVVLLFLFLSVFVSRRL</sequence>
<keyword evidence="4" id="KW-1185">Reference proteome</keyword>
<accession>A0AAV2AQF3</accession>
<feature type="signal peptide" evidence="2">
    <location>
        <begin position="1"/>
        <end position="16"/>
    </location>
</feature>
<keyword evidence="1" id="KW-0472">Membrane</keyword>
<feature type="transmembrane region" description="Helical" evidence="1">
    <location>
        <begin position="148"/>
        <end position="166"/>
    </location>
</feature>
<evidence type="ECO:0000313" key="3">
    <source>
        <dbReference type="EMBL" id="CAL1285600.1"/>
    </source>
</evidence>
<keyword evidence="2" id="KW-0732">Signal</keyword>
<evidence type="ECO:0008006" key="5">
    <source>
        <dbReference type="Google" id="ProtNLM"/>
    </source>
</evidence>
<evidence type="ECO:0000256" key="2">
    <source>
        <dbReference type="SAM" id="SignalP"/>
    </source>
</evidence>
<evidence type="ECO:0000313" key="4">
    <source>
        <dbReference type="Proteomes" id="UP001497382"/>
    </source>
</evidence>
<feature type="chain" id="PRO_5043954223" description="Granulin" evidence="2">
    <location>
        <begin position="17"/>
        <end position="170"/>
    </location>
</feature>